<evidence type="ECO:0000313" key="2">
    <source>
        <dbReference type="EMBL" id="AES59047.1"/>
    </source>
</evidence>
<dbReference type="EMBL" id="CM001217">
    <property type="protein sequence ID" value="AES59047.1"/>
    <property type="molecule type" value="Genomic_DNA"/>
</dbReference>
<accession>G7I7J5</accession>
<keyword evidence="1 2" id="KW-0812">Transmembrane</keyword>
<evidence type="ECO:0000313" key="3">
    <source>
        <dbReference type="EnsemblPlants" id="AES59047"/>
    </source>
</evidence>
<dbReference type="HOGENOM" id="CLU_2907414_0_0_1"/>
<reference evidence="2 4" key="2">
    <citation type="journal article" date="2014" name="BMC Genomics">
        <title>An improved genome release (version Mt4.0) for the model legume Medicago truncatula.</title>
        <authorList>
            <person name="Tang H."/>
            <person name="Krishnakumar V."/>
            <person name="Bidwell S."/>
            <person name="Rosen B."/>
            <person name="Chan A."/>
            <person name="Zhou S."/>
            <person name="Gentzbittel L."/>
            <person name="Childs K.L."/>
            <person name="Yandell M."/>
            <person name="Gundlach H."/>
            <person name="Mayer K.F."/>
            <person name="Schwartz D.C."/>
            <person name="Town C.D."/>
        </authorList>
    </citation>
    <scope>GENOME REANNOTATION</scope>
    <source>
        <strain evidence="3 4">cv. Jemalong A17</strain>
    </source>
</reference>
<feature type="transmembrane region" description="Helical" evidence="1">
    <location>
        <begin position="12"/>
        <end position="31"/>
    </location>
</feature>
<keyword evidence="4" id="KW-1185">Reference proteome</keyword>
<keyword evidence="1" id="KW-1133">Transmembrane helix</keyword>
<evidence type="ECO:0000256" key="1">
    <source>
        <dbReference type="SAM" id="Phobius"/>
    </source>
</evidence>
<gene>
    <name evidence="2" type="ordered locus">MTR_1g013340</name>
</gene>
<dbReference type="Proteomes" id="UP000002051">
    <property type="component" value="Unassembled WGS sequence"/>
</dbReference>
<dbReference type="EnsemblPlants" id="AES59047">
    <property type="protein sequence ID" value="AES59047"/>
    <property type="gene ID" value="MTR_1g013340"/>
</dbReference>
<organism evidence="2 4">
    <name type="scientific">Medicago truncatula</name>
    <name type="common">Barrel medic</name>
    <name type="synonym">Medicago tribuloides</name>
    <dbReference type="NCBI Taxonomy" id="3880"/>
    <lineage>
        <taxon>Eukaryota</taxon>
        <taxon>Viridiplantae</taxon>
        <taxon>Streptophyta</taxon>
        <taxon>Embryophyta</taxon>
        <taxon>Tracheophyta</taxon>
        <taxon>Spermatophyta</taxon>
        <taxon>Magnoliopsida</taxon>
        <taxon>eudicotyledons</taxon>
        <taxon>Gunneridae</taxon>
        <taxon>Pentapetalae</taxon>
        <taxon>rosids</taxon>
        <taxon>fabids</taxon>
        <taxon>Fabales</taxon>
        <taxon>Fabaceae</taxon>
        <taxon>Papilionoideae</taxon>
        <taxon>50 kb inversion clade</taxon>
        <taxon>NPAAA clade</taxon>
        <taxon>Hologalegina</taxon>
        <taxon>IRL clade</taxon>
        <taxon>Trifolieae</taxon>
        <taxon>Medicago</taxon>
    </lineage>
</organism>
<dbReference type="PaxDb" id="3880-AES59047"/>
<reference evidence="3" key="3">
    <citation type="submission" date="2015-04" db="UniProtKB">
        <authorList>
            <consortium name="EnsemblPlants"/>
        </authorList>
    </citation>
    <scope>IDENTIFICATION</scope>
    <source>
        <strain evidence="3">cv. Jemalong A17</strain>
    </source>
</reference>
<reference evidence="2 4" key="1">
    <citation type="journal article" date="2011" name="Nature">
        <title>The Medicago genome provides insight into the evolution of rhizobial symbioses.</title>
        <authorList>
            <person name="Young N.D."/>
            <person name="Debelle F."/>
            <person name="Oldroyd G.E."/>
            <person name="Geurts R."/>
            <person name="Cannon S.B."/>
            <person name="Udvardi M.K."/>
            <person name="Benedito V.A."/>
            <person name="Mayer K.F."/>
            <person name="Gouzy J."/>
            <person name="Schoof H."/>
            <person name="Van de Peer Y."/>
            <person name="Proost S."/>
            <person name="Cook D.R."/>
            <person name="Meyers B.C."/>
            <person name="Spannagl M."/>
            <person name="Cheung F."/>
            <person name="De Mita S."/>
            <person name="Krishnakumar V."/>
            <person name="Gundlach H."/>
            <person name="Zhou S."/>
            <person name="Mudge J."/>
            <person name="Bharti A.K."/>
            <person name="Murray J.D."/>
            <person name="Naoumkina M.A."/>
            <person name="Rosen B."/>
            <person name="Silverstein K.A."/>
            <person name="Tang H."/>
            <person name="Rombauts S."/>
            <person name="Zhao P.X."/>
            <person name="Zhou P."/>
            <person name="Barbe V."/>
            <person name="Bardou P."/>
            <person name="Bechner M."/>
            <person name="Bellec A."/>
            <person name="Berger A."/>
            <person name="Berges H."/>
            <person name="Bidwell S."/>
            <person name="Bisseling T."/>
            <person name="Choisne N."/>
            <person name="Couloux A."/>
            <person name="Denny R."/>
            <person name="Deshpande S."/>
            <person name="Dai X."/>
            <person name="Doyle J.J."/>
            <person name="Dudez A.M."/>
            <person name="Farmer A.D."/>
            <person name="Fouteau S."/>
            <person name="Franken C."/>
            <person name="Gibelin C."/>
            <person name="Gish J."/>
            <person name="Goldstein S."/>
            <person name="Gonzalez A.J."/>
            <person name="Green P.J."/>
            <person name="Hallab A."/>
            <person name="Hartog M."/>
            <person name="Hua A."/>
            <person name="Humphray S.J."/>
            <person name="Jeong D.H."/>
            <person name="Jing Y."/>
            <person name="Jocker A."/>
            <person name="Kenton S.M."/>
            <person name="Kim D.J."/>
            <person name="Klee K."/>
            <person name="Lai H."/>
            <person name="Lang C."/>
            <person name="Lin S."/>
            <person name="Macmil S.L."/>
            <person name="Magdelenat G."/>
            <person name="Matthews L."/>
            <person name="McCorrison J."/>
            <person name="Monaghan E.L."/>
            <person name="Mun J.H."/>
            <person name="Najar F.Z."/>
            <person name="Nicholson C."/>
            <person name="Noirot C."/>
            <person name="O'Bleness M."/>
            <person name="Paule C.R."/>
            <person name="Poulain J."/>
            <person name="Prion F."/>
            <person name="Qin B."/>
            <person name="Qu C."/>
            <person name="Retzel E.F."/>
            <person name="Riddle C."/>
            <person name="Sallet E."/>
            <person name="Samain S."/>
            <person name="Samson N."/>
            <person name="Sanders I."/>
            <person name="Saurat O."/>
            <person name="Scarpelli C."/>
            <person name="Schiex T."/>
            <person name="Segurens B."/>
            <person name="Severin A.J."/>
            <person name="Sherrier D.J."/>
            <person name="Shi R."/>
            <person name="Sims S."/>
            <person name="Singer S.R."/>
            <person name="Sinharoy S."/>
            <person name="Sterck L."/>
            <person name="Viollet A."/>
            <person name="Wang B.B."/>
            <person name="Wang K."/>
            <person name="Wang M."/>
            <person name="Wang X."/>
            <person name="Warfsmann J."/>
            <person name="Weissenbach J."/>
            <person name="White D.D."/>
            <person name="White J.D."/>
            <person name="Wiley G.B."/>
            <person name="Wincker P."/>
            <person name="Xing Y."/>
            <person name="Yang L."/>
            <person name="Yao Z."/>
            <person name="Ying F."/>
            <person name="Zhai J."/>
            <person name="Zhou L."/>
            <person name="Zuber A."/>
            <person name="Denarie J."/>
            <person name="Dixon R.A."/>
            <person name="May G.D."/>
            <person name="Schwartz D.C."/>
            <person name="Rogers J."/>
            <person name="Quetier F."/>
            <person name="Town C.D."/>
            <person name="Roe B.A."/>
        </authorList>
    </citation>
    <scope>NUCLEOTIDE SEQUENCE [LARGE SCALE GENOMIC DNA]</scope>
    <source>
        <strain evidence="2">A17</strain>
        <strain evidence="3 4">cv. Jemalong A17</strain>
    </source>
</reference>
<evidence type="ECO:0000313" key="4">
    <source>
        <dbReference type="Proteomes" id="UP000002051"/>
    </source>
</evidence>
<dbReference type="AlphaFoldDB" id="G7I7J5"/>
<sequence length="62" mass="7056">MAVNKMKKSITLMMMMILVLKNFVVAVRWIAEKDVAILNALTDVWTRNAVVVLRAPLRAQND</sequence>
<protein>
    <submittedName>
        <fullName evidence="2">Transmembrane protein, putative</fullName>
    </submittedName>
</protein>
<proteinExistence type="predicted"/>
<name>G7I7J5_MEDTR</name>
<keyword evidence="1" id="KW-0472">Membrane</keyword>